<evidence type="ECO:0000256" key="5">
    <source>
        <dbReference type="ARBA" id="ARBA00022692"/>
    </source>
</evidence>
<dbReference type="GO" id="GO:0033038">
    <property type="term" value="F:bitter taste receptor activity"/>
    <property type="evidence" value="ECO:0007669"/>
    <property type="project" value="InterPro"/>
</dbReference>
<evidence type="ECO:0000256" key="4">
    <source>
        <dbReference type="ARBA" id="ARBA00022606"/>
    </source>
</evidence>
<evidence type="ECO:0000256" key="8">
    <source>
        <dbReference type="ARBA" id="ARBA00023136"/>
    </source>
</evidence>
<feature type="transmembrane region" description="Helical" evidence="13">
    <location>
        <begin position="229"/>
        <end position="252"/>
    </location>
</feature>
<evidence type="ECO:0000256" key="6">
    <source>
        <dbReference type="ARBA" id="ARBA00022989"/>
    </source>
</evidence>
<dbReference type="Pfam" id="PF05296">
    <property type="entry name" value="TAS2R"/>
    <property type="match status" value="1"/>
</dbReference>
<comment type="caution">
    <text evidence="14">The sequence shown here is derived from an EMBL/GenBank/DDBJ whole genome shotgun (WGS) entry which is preliminary data.</text>
</comment>
<comment type="similarity">
    <text evidence="2 11">Belongs to the G-protein coupled receptor T2R family.</text>
</comment>
<keyword evidence="7 12" id="KW-0297">G-protein coupled receptor</keyword>
<dbReference type="OrthoDB" id="8876749at2759"/>
<name>A0A8J6B9U2_ELECQ</name>
<feature type="transmembrane region" description="Helical" evidence="13">
    <location>
        <begin position="129"/>
        <end position="150"/>
    </location>
</feature>
<feature type="transmembrane region" description="Helical" evidence="13">
    <location>
        <begin position="47"/>
        <end position="67"/>
    </location>
</feature>
<evidence type="ECO:0000256" key="13">
    <source>
        <dbReference type="SAM" id="Phobius"/>
    </source>
</evidence>
<evidence type="ECO:0000256" key="10">
    <source>
        <dbReference type="ARBA" id="ARBA00023224"/>
    </source>
</evidence>
<gene>
    <name evidence="14" type="ORF">GDO78_016307</name>
</gene>
<evidence type="ECO:0000256" key="11">
    <source>
        <dbReference type="RuleBase" id="RU004423"/>
    </source>
</evidence>
<feature type="transmembrane region" description="Helical" evidence="13">
    <location>
        <begin position="264"/>
        <end position="281"/>
    </location>
</feature>
<keyword evidence="5 12" id="KW-0812">Transmembrane</keyword>
<evidence type="ECO:0000313" key="15">
    <source>
        <dbReference type="Proteomes" id="UP000770717"/>
    </source>
</evidence>
<organism evidence="14 15">
    <name type="scientific">Eleutherodactylus coqui</name>
    <name type="common">Puerto Rican coqui</name>
    <dbReference type="NCBI Taxonomy" id="57060"/>
    <lineage>
        <taxon>Eukaryota</taxon>
        <taxon>Metazoa</taxon>
        <taxon>Chordata</taxon>
        <taxon>Craniata</taxon>
        <taxon>Vertebrata</taxon>
        <taxon>Euteleostomi</taxon>
        <taxon>Amphibia</taxon>
        <taxon>Batrachia</taxon>
        <taxon>Anura</taxon>
        <taxon>Neobatrachia</taxon>
        <taxon>Hyloidea</taxon>
        <taxon>Eleutherodactylidae</taxon>
        <taxon>Eleutherodactylinae</taxon>
        <taxon>Eleutherodactylus</taxon>
        <taxon>Eleutherodactylus</taxon>
    </lineage>
</organism>
<evidence type="ECO:0000256" key="1">
    <source>
        <dbReference type="ARBA" id="ARBA00004141"/>
    </source>
</evidence>
<feature type="transmembrane region" description="Helical" evidence="13">
    <location>
        <begin position="87"/>
        <end position="109"/>
    </location>
</feature>
<accession>A0A8J6B9U2</accession>
<dbReference type="InterPro" id="IPR007960">
    <property type="entry name" value="TAS2R"/>
</dbReference>
<reference evidence="14" key="1">
    <citation type="thesis" date="2020" institute="ProQuest LLC" country="789 East Eisenhower Parkway, Ann Arbor, MI, USA">
        <title>Comparative Genomics and Chromosome Evolution.</title>
        <authorList>
            <person name="Mudd A.B."/>
        </authorList>
    </citation>
    <scope>NUCLEOTIDE SEQUENCE</scope>
    <source>
        <strain evidence="14">HN-11 Male</strain>
        <tissue evidence="14">Kidney and liver</tissue>
    </source>
</reference>
<protein>
    <recommendedName>
        <fullName evidence="12">Taste receptor type 2</fullName>
    </recommendedName>
</protein>
<dbReference type="AlphaFoldDB" id="A0A8J6B9U2"/>
<sequence>MSLADTIVVDCIASVEIFWGLLINGFITVNKLKDWWNCRKMKPFDQIFLGLGLSRFFIMYFYIFNIISRSFSLNVYHIEVLNWMLNAAYLFLDFSSLWFSMWLGVLYYLKVAIFKNTLLIRIKLRISELVPYMIVFTVVISVVLGFVFAYNFSSALDFMNPQSHMNNNQSIEKYLRFAIPSYFFGHFLSFIIVTISAFFLMQTIFAHVKHIRNNVVSFTSPSINAHLSVIRLAIVLEVMTVFNLVICILFRFDVYDICNNAVLFVFKIAYPVLHSTALIVGNTKLKNSTLKLLQHLKECGTLRNNPAK</sequence>
<dbReference type="GO" id="GO:0004930">
    <property type="term" value="F:G protein-coupled receptor activity"/>
    <property type="evidence" value="ECO:0007669"/>
    <property type="project" value="UniProtKB-KW"/>
</dbReference>
<evidence type="ECO:0000256" key="12">
    <source>
        <dbReference type="RuleBase" id="RU004424"/>
    </source>
</evidence>
<dbReference type="Proteomes" id="UP000770717">
    <property type="component" value="Unassembled WGS sequence"/>
</dbReference>
<comment type="subcellular location">
    <subcellularLocation>
        <location evidence="1 12">Membrane</location>
        <topology evidence="1 12">Multi-pass membrane protein</topology>
    </subcellularLocation>
</comment>
<dbReference type="GO" id="GO:0016020">
    <property type="term" value="C:membrane"/>
    <property type="evidence" value="ECO:0007669"/>
    <property type="project" value="UniProtKB-SubCell"/>
</dbReference>
<keyword evidence="9 12" id="KW-0675">Receptor</keyword>
<keyword evidence="15" id="KW-1185">Reference proteome</keyword>
<proteinExistence type="inferred from homology"/>
<keyword evidence="6 13" id="KW-1133">Transmembrane helix</keyword>
<keyword evidence="3 12" id="KW-0919">Taste</keyword>
<evidence type="ECO:0000313" key="14">
    <source>
        <dbReference type="EMBL" id="KAG9466667.1"/>
    </source>
</evidence>
<feature type="transmembrane region" description="Helical" evidence="13">
    <location>
        <begin position="183"/>
        <end position="208"/>
    </location>
</feature>
<keyword evidence="4 12" id="KW-0716">Sensory transduction</keyword>
<keyword evidence="8 12" id="KW-0472">Membrane</keyword>
<dbReference type="PANTHER" id="PTHR11394">
    <property type="entry name" value="TASTE RECEPTOR TYPE 2"/>
    <property type="match status" value="1"/>
</dbReference>
<keyword evidence="10 12" id="KW-0807">Transducer</keyword>
<dbReference type="PANTHER" id="PTHR11394:SF47">
    <property type="entry name" value="TASTE RECEPTOR TYPE 2 MEMBER 40"/>
    <property type="match status" value="1"/>
</dbReference>
<evidence type="ECO:0000256" key="7">
    <source>
        <dbReference type="ARBA" id="ARBA00023040"/>
    </source>
</evidence>
<evidence type="ECO:0000256" key="9">
    <source>
        <dbReference type="ARBA" id="ARBA00023170"/>
    </source>
</evidence>
<evidence type="ECO:0000256" key="2">
    <source>
        <dbReference type="ARBA" id="ARBA00007376"/>
    </source>
</evidence>
<dbReference type="EMBL" id="WNTK01001922">
    <property type="protein sequence ID" value="KAG9466667.1"/>
    <property type="molecule type" value="Genomic_DNA"/>
</dbReference>
<feature type="transmembrane region" description="Helical" evidence="13">
    <location>
        <begin position="6"/>
        <end position="27"/>
    </location>
</feature>
<evidence type="ECO:0000256" key="3">
    <source>
        <dbReference type="ARBA" id="ARBA00022480"/>
    </source>
</evidence>